<reference evidence="3" key="1">
    <citation type="submission" date="2016-06" db="EMBL/GenBank/DDBJ databases">
        <authorList>
            <person name="Varghese N."/>
            <person name="Submissions Spin"/>
        </authorList>
    </citation>
    <scope>NUCLEOTIDE SEQUENCE [LARGE SCALE GENOMIC DNA]</scope>
    <source>
        <strain evidence="3">DSM 43816</strain>
    </source>
</reference>
<keyword evidence="1" id="KW-0812">Transmembrane</keyword>
<dbReference type="OrthoDB" id="3765294at2"/>
<dbReference type="InParanoid" id="A0A1C5AAW5"/>
<keyword evidence="1" id="KW-1133">Transmembrane helix</keyword>
<dbReference type="RefSeq" id="WP_088985135.1">
    <property type="nucleotide sequence ID" value="NZ_LT607413.1"/>
</dbReference>
<evidence type="ECO:0000256" key="1">
    <source>
        <dbReference type="SAM" id="Phobius"/>
    </source>
</evidence>
<organism evidence="2 3">
    <name type="scientific">Micromonospora echinospora</name>
    <name type="common">Micromonospora purpurea</name>
    <dbReference type="NCBI Taxonomy" id="1877"/>
    <lineage>
        <taxon>Bacteria</taxon>
        <taxon>Bacillati</taxon>
        <taxon>Actinomycetota</taxon>
        <taxon>Actinomycetes</taxon>
        <taxon>Micromonosporales</taxon>
        <taxon>Micromonosporaceae</taxon>
        <taxon>Micromonospora</taxon>
    </lineage>
</organism>
<name>A0A1C5AAW5_MICEC</name>
<feature type="transmembrane region" description="Helical" evidence="1">
    <location>
        <begin position="115"/>
        <end position="136"/>
    </location>
</feature>
<feature type="transmembrane region" description="Helical" evidence="1">
    <location>
        <begin position="479"/>
        <end position="500"/>
    </location>
</feature>
<evidence type="ECO:0000313" key="3">
    <source>
        <dbReference type="Proteomes" id="UP000198253"/>
    </source>
</evidence>
<keyword evidence="3" id="KW-1185">Reference proteome</keyword>
<dbReference type="Proteomes" id="UP000198253">
    <property type="component" value="Chromosome I"/>
</dbReference>
<dbReference type="PANTHER" id="PTHR37813">
    <property type="entry name" value="FELS-2 PROPHAGE PROTEIN"/>
    <property type="match status" value="1"/>
</dbReference>
<dbReference type="EMBL" id="LT607413">
    <property type="protein sequence ID" value="SCF42357.1"/>
    <property type="molecule type" value="Genomic_DNA"/>
</dbReference>
<accession>A0A1C5AAW5</accession>
<feature type="transmembrane region" description="Helical" evidence="1">
    <location>
        <begin position="142"/>
        <end position="161"/>
    </location>
</feature>
<sequence length="738" mass="76078">MSTRVGWATIQLIPSAKDFGKNTRRELKKPLTAAGKEGGETLGAAMGPAAGKAAGRTMRAPLAAAGAAGGRAFGKAAVRAASKSTREGSKKTAADFLKGFGETLTGGMATVFRSAFTAGPILVAAAGLSAALSAAVGAAVTTGVLAAVGGGVLAAGIALAVKHPAVSKAWETFGSRAKKVFAGFSQPFRAPLIRAADTFGDALERMAPSLRKLGQLAAPLIDKLAPSLATMAENAMPGLLAAMKAAGPVLGALDFGAIGKGISGFFTNLSAAGPEAARFMSGFSRALSGGLPALAGHLASLTKKFFQIVDVGRDLGALVAPVFSRIRDAVVGFFNSAKSGDGILARLKGYFATLREPLANLGETFREIGTRLSGVWKSQLQPFFTDLGKKLGPLFSEWGETIRSVITDLTPIVRGIADGFAFLWTKLGLGKVVLGMIGSFFSGMVKIVTGAIRIVRGLFTLFAGIFTGDWSKMWEGVKTIASGIWSAICGAFQVLIIGRLGSMAKGLLGRLGVWFTTAFSKIKNAAASWVTSLVGRVAALRSSVTSYVSGLVSRVVSYFTSMMSRALSAVRSGVGRVVSAVRDMGTRMLAPLRDLVGRFRSIASDVIGGFVAGIRAGAGRIISAIKSTITDNLPSYVKAALGIHSPSRVFMALGRHVSEGMALGIRQGSGAVTKAVSALTKIPDAASVNVGTFTARSAGLPTAAEATHYHLHDSRATLAQLQALQARQAILARAGRAR</sequence>
<dbReference type="PANTHER" id="PTHR37813:SF1">
    <property type="entry name" value="FELS-2 PROPHAGE PROTEIN"/>
    <property type="match status" value="1"/>
</dbReference>
<proteinExistence type="predicted"/>
<keyword evidence="1" id="KW-0472">Membrane</keyword>
<dbReference type="AlphaFoldDB" id="A0A1C5AAW5"/>
<feature type="transmembrane region" description="Helical" evidence="1">
    <location>
        <begin position="432"/>
        <end position="459"/>
    </location>
</feature>
<protein>
    <submittedName>
        <fullName evidence="2">Phage-related protein</fullName>
    </submittedName>
</protein>
<gene>
    <name evidence="2" type="ORF">GA0070618_6648</name>
</gene>
<evidence type="ECO:0000313" key="2">
    <source>
        <dbReference type="EMBL" id="SCF42357.1"/>
    </source>
</evidence>